<dbReference type="SUPFAM" id="SSF56596">
    <property type="entry name" value="Replication terminator protein (Tus)"/>
    <property type="match status" value="1"/>
</dbReference>
<feature type="coiled-coil region" evidence="4">
    <location>
        <begin position="92"/>
        <end position="119"/>
    </location>
</feature>
<evidence type="ECO:0000256" key="3">
    <source>
        <dbReference type="ARBA" id="ARBA00023125"/>
    </source>
</evidence>
<dbReference type="GO" id="GO:0003677">
    <property type="term" value="F:DNA binding"/>
    <property type="evidence" value="ECO:0007669"/>
    <property type="project" value="UniProtKB-KW"/>
</dbReference>
<dbReference type="AlphaFoldDB" id="A0AAW6BPL1"/>
<name>A0AAW6BPL1_9GAMM</name>
<comment type="caution">
    <text evidence="5">The sequence shown here is derived from an EMBL/GenBank/DDBJ whole genome shotgun (WGS) entry which is preliminary data.</text>
</comment>
<dbReference type="Pfam" id="PF05472">
    <property type="entry name" value="Ter"/>
    <property type="match status" value="1"/>
</dbReference>
<evidence type="ECO:0000256" key="1">
    <source>
        <dbReference type="ARBA" id="ARBA00022490"/>
    </source>
</evidence>
<dbReference type="RefSeq" id="WP_271867751.1">
    <property type="nucleotide sequence ID" value="NZ_JAQMFO010000053.1"/>
</dbReference>
<keyword evidence="1" id="KW-0963">Cytoplasm</keyword>
<dbReference type="InterPro" id="IPR008865">
    <property type="entry name" value="DNA_replication_term_site-bd"/>
</dbReference>
<dbReference type="InterPro" id="IPR036384">
    <property type="entry name" value="Tus_sf"/>
</dbReference>
<keyword evidence="4" id="KW-0175">Coiled coil</keyword>
<dbReference type="GO" id="GO:0006274">
    <property type="term" value="P:DNA replication termination"/>
    <property type="evidence" value="ECO:0007669"/>
    <property type="project" value="InterPro"/>
</dbReference>
<dbReference type="EMBL" id="JAQMFO010000053">
    <property type="protein sequence ID" value="MDB6374658.1"/>
    <property type="molecule type" value="Genomic_DNA"/>
</dbReference>
<accession>A0AAW6BPL1</accession>
<proteinExistence type="predicted"/>
<sequence>MAKTFHALETELMELRVQLASVVPLKACVCVLPPIEAGSENLPINHIQPELRFGHAAVHTACSSFSDLHIRDGLSQKSSRRTTGILWYASNNEQFKQNIKALVEAINKKKNAIQKYITQNYTGHQRFQTLHNACPGVMTLHLYRQLRFWCDENIELVSFGWRQKSLFRAINKAELLAQMEIESDASADKAVPMMQMIKQIINVPEERLRLRRPVKVQPTANIVIRRPDMLGQVERITVTSIMPFIIIQDEHLTIRPLTEFRPQVIKPRTDRVKTKVIGTLHGESIEVIL</sequence>
<keyword evidence="3" id="KW-0238">DNA-binding</keyword>
<evidence type="ECO:0000256" key="4">
    <source>
        <dbReference type="SAM" id="Coils"/>
    </source>
</evidence>
<keyword evidence="2" id="KW-0235">DNA replication</keyword>
<reference evidence="5" key="1">
    <citation type="submission" date="2023-01" db="EMBL/GenBank/DDBJ databases">
        <title>Genome sequencing of Photorhabdus bodei 09-20.</title>
        <authorList>
            <person name="Kalindamar S."/>
            <person name="Kumru S."/>
        </authorList>
    </citation>
    <scope>NUCLEOTIDE SEQUENCE</scope>
    <source>
        <strain evidence="5">09-20</strain>
    </source>
</reference>
<evidence type="ECO:0000256" key="2">
    <source>
        <dbReference type="ARBA" id="ARBA00022705"/>
    </source>
</evidence>
<organism evidence="5 6">
    <name type="scientific">Photorhabdus bodei</name>
    <dbReference type="NCBI Taxonomy" id="2029681"/>
    <lineage>
        <taxon>Bacteria</taxon>
        <taxon>Pseudomonadati</taxon>
        <taxon>Pseudomonadota</taxon>
        <taxon>Gammaproteobacteria</taxon>
        <taxon>Enterobacterales</taxon>
        <taxon>Morganellaceae</taxon>
        <taxon>Photorhabdus</taxon>
    </lineage>
</organism>
<dbReference type="Gene3D" id="3.50.14.10">
    <property type="entry name" value="Replication terminator Tus, domain 1 superfamily/Replication terminator Tus"/>
    <property type="match status" value="1"/>
</dbReference>
<gene>
    <name evidence="5" type="ORF">PH362_22735</name>
</gene>
<dbReference type="Proteomes" id="UP001212996">
    <property type="component" value="Unassembled WGS sequence"/>
</dbReference>
<protein>
    <submittedName>
        <fullName evidence="5">DNA replication terminus site-binding protein</fullName>
    </submittedName>
</protein>
<evidence type="ECO:0000313" key="6">
    <source>
        <dbReference type="Proteomes" id="UP001212996"/>
    </source>
</evidence>
<dbReference type="InterPro" id="IPR036381">
    <property type="entry name" value="Tus_dom1"/>
</dbReference>
<evidence type="ECO:0000313" key="5">
    <source>
        <dbReference type="EMBL" id="MDB6374658.1"/>
    </source>
</evidence>
<dbReference type="GO" id="GO:0005737">
    <property type="term" value="C:cytoplasm"/>
    <property type="evidence" value="ECO:0007669"/>
    <property type="project" value="InterPro"/>
</dbReference>